<dbReference type="Proteomes" id="UP000006729">
    <property type="component" value="Chromosome 4"/>
</dbReference>
<keyword evidence="3" id="KW-1185">Reference proteome</keyword>
<organism evidence="2 3">
    <name type="scientific">Populus trichocarpa</name>
    <name type="common">Western balsam poplar</name>
    <name type="synonym">Populus balsamifera subsp. trichocarpa</name>
    <dbReference type="NCBI Taxonomy" id="3694"/>
    <lineage>
        <taxon>Eukaryota</taxon>
        <taxon>Viridiplantae</taxon>
        <taxon>Streptophyta</taxon>
        <taxon>Embryophyta</taxon>
        <taxon>Tracheophyta</taxon>
        <taxon>Spermatophyta</taxon>
        <taxon>Magnoliopsida</taxon>
        <taxon>eudicotyledons</taxon>
        <taxon>Gunneridae</taxon>
        <taxon>Pentapetalae</taxon>
        <taxon>rosids</taxon>
        <taxon>fabids</taxon>
        <taxon>Malpighiales</taxon>
        <taxon>Salicaceae</taxon>
        <taxon>Saliceae</taxon>
        <taxon>Populus</taxon>
    </lineage>
</organism>
<dbReference type="EMBL" id="CM009293">
    <property type="protein sequence ID" value="RQO88986.1"/>
    <property type="molecule type" value="Genomic_DNA"/>
</dbReference>
<name>A0A3N7ERV4_POPTR</name>
<dbReference type="Gramene" id="Potri.004G056250.1.v4.1">
    <property type="protein sequence ID" value="Potri.004G056250.1.v4.1"/>
    <property type="gene ID" value="Potri.004G056250.v4.1"/>
</dbReference>
<feature type="transmembrane region" description="Helical" evidence="1">
    <location>
        <begin position="20"/>
        <end position="38"/>
    </location>
</feature>
<gene>
    <name evidence="2" type="ORF">POPTR_004G056250</name>
</gene>
<protein>
    <recommendedName>
        <fullName evidence="4">Transmembrane protein</fullName>
    </recommendedName>
</protein>
<dbReference type="AlphaFoldDB" id="A0A3N7ERV4"/>
<keyword evidence="1" id="KW-0812">Transmembrane</keyword>
<evidence type="ECO:0000256" key="1">
    <source>
        <dbReference type="SAM" id="Phobius"/>
    </source>
</evidence>
<sequence>MTVAQLPTVEGEKTEREMSYCSSTLFFCFSVLSFYSLVSSSLPLSVRLPCFQNNLCSSLKQSPASFSLFGSLLQVRFPKVLPPLFSFFFPSSSPFLQLASFFSPKKISPPRPPHLLSLYTSQYL</sequence>
<evidence type="ECO:0000313" key="3">
    <source>
        <dbReference type="Proteomes" id="UP000006729"/>
    </source>
</evidence>
<evidence type="ECO:0000313" key="2">
    <source>
        <dbReference type="EMBL" id="RQO88986.1"/>
    </source>
</evidence>
<evidence type="ECO:0008006" key="4">
    <source>
        <dbReference type="Google" id="ProtNLM"/>
    </source>
</evidence>
<dbReference type="InParanoid" id="A0A3N7ERV4"/>
<keyword evidence="1" id="KW-1133">Transmembrane helix</keyword>
<accession>A0A3N7ERV4</accession>
<reference evidence="2 3" key="1">
    <citation type="journal article" date="2006" name="Science">
        <title>The genome of black cottonwood, Populus trichocarpa (Torr. &amp; Gray).</title>
        <authorList>
            <person name="Tuskan G.A."/>
            <person name="Difazio S."/>
            <person name="Jansson S."/>
            <person name="Bohlmann J."/>
            <person name="Grigoriev I."/>
            <person name="Hellsten U."/>
            <person name="Putnam N."/>
            <person name="Ralph S."/>
            <person name="Rombauts S."/>
            <person name="Salamov A."/>
            <person name="Schein J."/>
            <person name="Sterck L."/>
            <person name="Aerts A."/>
            <person name="Bhalerao R.R."/>
            <person name="Bhalerao R.P."/>
            <person name="Blaudez D."/>
            <person name="Boerjan W."/>
            <person name="Brun A."/>
            <person name="Brunner A."/>
            <person name="Busov V."/>
            <person name="Campbell M."/>
            <person name="Carlson J."/>
            <person name="Chalot M."/>
            <person name="Chapman J."/>
            <person name="Chen G.L."/>
            <person name="Cooper D."/>
            <person name="Coutinho P.M."/>
            <person name="Couturier J."/>
            <person name="Covert S."/>
            <person name="Cronk Q."/>
            <person name="Cunningham R."/>
            <person name="Davis J."/>
            <person name="Degroeve S."/>
            <person name="Dejardin A."/>
            <person name="Depamphilis C."/>
            <person name="Detter J."/>
            <person name="Dirks B."/>
            <person name="Dubchak I."/>
            <person name="Duplessis S."/>
            <person name="Ehlting J."/>
            <person name="Ellis B."/>
            <person name="Gendler K."/>
            <person name="Goodstein D."/>
            <person name="Gribskov M."/>
            <person name="Grimwood J."/>
            <person name="Groover A."/>
            <person name="Gunter L."/>
            <person name="Hamberger B."/>
            <person name="Heinze B."/>
            <person name="Helariutta Y."/>
            <person name="Henrissat B."/>
            <person name="Holligan D."/>
            <person name="Holt R."/>
            <person name="Huang W."/>
            <person name="Islam-Faridi N."/>
            <person name="Jones S."/>
            <person name="Jones-Rhoades M."/>
            <person name="Jorgensen R."/>
            <person name="Joshi C."/>
            <person name="Kangasjarvi J."/>
            <person name="Karlsson J."/>
            <person name="Kelleher C."/>
            <person name="Kirkpatrick R."/>
            <person name="Kirst M."/>
            <person name="Kohler A."/>
            <person name="Kalluri U."/>
            <person name="Larimer F."/>
            <person name="Leebens-Mack J."/>
            <person name="Leple J.C."/>
            <person name="Locascio P."/>
            <person name="Lou Y."/>
            <person name="Lucas S."/>
            <person name="Martin F."/>
            <person name="Montanini B."/>
            <person name="Napoli C."/>
            <person name="Nelson D.R."/>
            <person name="Nelson C."/>
            <person name="Nieminen K."/>
            <person name="Nilsson O."/>
            <person name="Pereda V."/>
            <person name="Peter G."/>
            <person name="Philippe R."/>
            <person name="Pilate G."/>
            <person name="Poliakov A."/>
            <person name="Razumovskaya J."/>
            <person name="Richardson P."/>
            <person name="Rinaldi C."/>
            <person name="Ritland K."/>
            <person name="Rouze P."/>
            <person name="Ryaboy D."/>
            <person name="Schmutz J."/>
            <person name="Schrader J."/>
            <person name="Segerman B."/>
            <person name="Shin H."/>
            <person name="Siddiqui A."/>
            <person name="Sterky F."/>
            <person name="Terry A."/>
            <person name="Tsai C.J."/>
            <person name="Uberbacher E."/>
            <person name="Unneberg P."/>
            <person name="Vahala J."/>
            <person name="Wall K."/>
            <person name="Wessler S."/>
            <person name="Yang G."/>
            <person name="Yin T."/>
            <person name="Douglas C."/>
            <person name="Marra M."/>
            <person name="Sandberg G."/>
            <person name="Van de Peer Y."/>
            <person name="Rokhsar D."/>
        </authorList>
    </citation>
    <scope>NUCLEOTIDE SEQUENCE [LARGE SCALE GENOMIC DNA]</scope>
    <source>
        <strain evidence="3">cv. Nisqually</strain>
    </source>
</reference>
<proteinExistence type="predicted"/>
<keyword evidence="1" id="KW-0472">Membrane</keyword>